<dbReference type="AlphaFoldDB" id="S7WUA1"/>
<dbReference type="EMBL" id="ASYZ01000040">
    <property type="protein sequence ID" value="EPR86700.1"/>
    <property type="molecule type" value="Genomic_DNA"/>
</dbReference>
<sequence>MTKPKEGKILGKIVPRHENKTLKMLGWSRTIMLFESLILSVDVHVRWALCQDQIA</sequence>
<evidence type="ECO:0000313" key="2">
    <source>
        <dbReference type="Proteomes" id="UP000018420"/>
    </source>
</evidence>
<protein>
    <submittedName>
        <fullName evidence="1">Uncharacterized protein</fullName>
    </submittedName>
</protein>
<gene>
    <name evidence="1" type="ORF">L292_2254</name>
</gene>
<accession>S7WUA1</accession>
<dbReference type="Proteomes" id="UP000018420">
    <property type="component" value="Unassembled WGS sequence"/>
</dbReference>
<name>S7WUA1_ACIJU</name>
<dbReference type="PATRIC" id="fig|1330047.3.peg.874"/>
<proteinExistence type="predicted"/>
<organism evidence="1 2">
    <name type="scientific">Acinetobacter junii CIP 107470 = MTCC 11364</name>
    <dbReference type="NCBI Taxonomy" id="1217666"/>
    <lineage>
        <taxon>Bacteria</taxon>
        <taxon>Pseudomonadati</taxon>
        <taxon>Pseudomonadota</taxon>
        <taxon>Gammaproteobacteria</taxon>
        <taxon>Moraxellales</taxon>
        <taxon>Moraxellaceae</taxon>
        <taxon>Acinetobacter</taxon>
    </lineage>
</organism>
<evidence type="ECO:0000313" key="1">
    <source>
        <dbReference type="EMBL" id="EPR86700.1"/>
    </source>
</evidence>
<comment type="caution">
    <text evidence="1">The sequence shown here is derived from an EMBL/GenBank/DDBJ whole genome shotgun (WGS) entry which is preliminary data.</text>
</comment>
<reference evidence="1 2" key="1">
    <citation type="submission" date="2013-05" db="EMBL/GenBank/DDBJ databases">
        <title>Genome assembly of Acinetobacter junii MTCC 11364.</title>
        <authorList>
            <person name="Khatri I."/>
            <person name="Singh N.K."/>
            <person name="Subramanian S."/>
            <person name="Mayilraj S."/>
        </authorList>
    </citation>
    <scope>NUCLEOTIDE SEQUENCE [LARGE SCALE GENOMIC DNA]</scope>
    <source>
        <strain evidence="1 2">MTCC 11364</strain>
    </source>
</reference>